<organism evidence="3 4">
    <name type="scientific">Solanum pennellii</name>
    <name type="common">Tomato</name>
    <name type="synonym">Lycopersicon pennellii</name>
    <dbReference type="NCBI Taxonomy" id="28526"/>
    <lineage>
        <taxon>Eukaryota</taxon>
        <taxon>Viridiplantae</taxon>
        <taxon>Streptophyta</taxon>
        <taxon>Embryophyta</taxon>
        <taxon>Tracheophyta</taxon>
        <taxon>Spermatophyta</taxon>
        <taxon>Magnoliopsida</taxon>
        <taxon>eudicotyledons</taxon>
        <taxon>Gunneridae</taxon>
        <taxon>Pentapetalae</taxon>
        <taxon>asterids</taxon>
        <taxon>lamiids</taxon>
        <taxon>Solanales</taxon>
        <taxon>Solanaceae</taxon>
        <taxon>Solanoideae</taxon>
        <taxon>Solaneae</taxon>
        <taxon>Solanum</taxon>
        <taxon>Solanum subgen. Lycopersicon</taxon>
    </lineage>
</organism>
<dbReference type="InterPro" id="IPR009836">
    <property type="entry name" value="GRDP-like"/>
</dbReference>
<dbReference type="Pfam" id="PF07173">
    <property type="entry name" value="GRDP-like"/>
    <property type="match status" value="1"/>
</dbReference>
<dbReference type="GeneID" id="107010938"/>
<protein>
    <submittedName>
        <fullName evidence="4">Glycine-rich domain-containing protein 2-like isoform X1</fullName>
    </submittedName>
</protein>
<sequence>MEMKQQLEWNEAQKTLINVDLVAAAKEQLKFLATVDRNRWLYEGRGLDKAIHRYYSCWLPLLAKHSESPFFDGPLVVPLDCEWIWHCHRLNPVRYKTDCENLYGRILDNHDVVSSVNAKSKQDTEELWKHLYANEPYDLDSARALSEDVHAKAEKYSDYDLVSAVSRQSPFFYQVSRPHINNNLYLEGAVARYKGFLHLIRRNKERSIKSFTVPTYDIDLIWHTHQLHPASYCKDLVDIMGKILEHDDTDSDRTKGKKLDTGFFRTTRQWEETYGLRYWRAGAMYRGSSPSPLGNSYYPSNPVSKSADIFHEHQKIMQYPEMEAVEVMLELVDIRNLPEGREGSFFVSFSKTQPDRIFNAKRKLTILSITGEKQVASFQCEPNGHLLFDLMSCSSSGLPIPKPVKSVGSVKVSLEDLVCPTSKLTMEKWLEVVPSSKMETLKPICLRVAISVTTPTAAPYVFHFVRPRAFSKNSCLFPLPGRIQHAKNWTRIIDDAGDEVISLQMRDSKKSKGETDSTLHKEVVGVSKSGEVHSLAELVGKEWLLLDAKWSLQLQTSSSDDGHLFELAGQRNVKFFPGQRLDYEHKYCTKQRSQDDFMTAVEFSAQDPYGKAVALVDLKFGVISVTEEWFLLPGSITAFVLCDTLKKEGYSSLVGSAKHSKEKNLSTQETDVCHEEDNRANLESETEKGVKLDLEATKGSIVAPVNEAISGGCGNLMKRGAYGSCGAVFGNKLKSGGCGCGSMLESGGCGGCGGSGCGGCGGGGCGSMLESGGCGGCGGSGCGGCGGGGCGSMLESGGCGGGGCGSMLESGGCGGSGCGGCGGGGCGSMLESGGCGGGGCGSMLESGGCGGSGCGGCGGGGCGSMLESGGCGGGGCGSMLESGGCGGSGCGGCGGGGCGSMLKSGGCGGGGCGCGNRLESGGCGGCGGGGCGNRLESGGCGGCGGGGCGNRLESGGCGGCGGGGCGNRLESGGCGGCGGGGCGNRLESGGCGGCGGGGCGNRLESGGCGGCGGGGCGNRLESGGCGGCGGGGCGNRLESGGCGGCGGGGCGNRLESGGCGGCGGGGCGNRLESGGCGGCGGGGCGNRLESGGCGGCGGNSLKSSGCGGCGGGGCGNGLASMTTVEVNA</sequence>
<dbReference type="Pfam" id="PF25334">
    <property type="entry name" value="C2_GRDP"/>
    <property type="match status" value="1"/>
</dbReference>
<reference evidence="4" key="2">
    <citation type="submission" date="2025-08" db="UniProtKB">
        <authorList>
            <consortium name="RefSeq"/>
        </authorList>
    </citation>
    <scope>IDENTIFICATION</scope>
</reference>
<dbReference type="Pfam" id="PF25335">
    <property type="entry name" value="GRDP_C"/>
    <property type="match status" value="1"/>
</dbReference>
<keyword evidence="3" id="KW-1185">Reference proteome</keyword>
<dbReference type="PANTHER" id="PTHR34365">
    <property type="entry name" value="ENOLASE (DUF1399)"/>
    <property type="match status" value="1"/>
</dbReference>
<evidence type="ECO:0000259" key="1">
    <source>
        <dbReference type="Pfam" id="PF25334"/>
    </source>
</evidence>
<dbReference type="Proteomes" id="UP000694930">
    <property type="component" value="Chromosome 2"/>
</dbReference>
<reference evidence="3" key="1">
    <citation type="journal article" date="2014" name="Nat. Genet.">
        <title>The genome of the stress-tolerant wild tomato species Solanum pennellii.</title>
        <authorList>
            <person name="Bolger A."/>
            <person name="Scossa F."/>
            <person name="Bolger M.E."/>
            <person name="Lanz C."/>
            <person name="Maumus F."/>
            <person name="Tohge T."/>
            <person name="Quesneville H."/>
            <person name="Alseekh S."/>
            <person name="Sorensen I."/>
            <person name="Lichtenstein G."/>
            <person name="Fich E.A."/>
            <person name="Conte M."/>
            <person name="Keller H."/>
            <person name="Schneeberger K."/>
            <person name="Schwacke R."/>
            <person name="Ofner I."/>
            <person name="Vrebalov J."/>
            <person name="Xu Y."/>
            <person name="Osorio S."/>
            <person name="Aflitos S.A."/>
            <person name="Schijlen E."/>
            <person name="Jimenez-Gomez J.M."/>
            <person name="Ryngajllo M."/>
            <person name="Kimura S."/>
            <person name="Kumar R."/>
            <person name="Koenig D."/>
            <person name="Headland L.R."/>
            <person name="Maloof J.N."/>
            <person name="Sinha N."/>
            <person name="van Ham R.C."/>
            <person name="Lankhorst R.K."/>
            <person name="Mao L."/>
            <person name="Vogel A."/>
            <person name="Arsova B."/>
            <person name="Panstruga R."/>
            <person name="Fei Z."/>
            <person name="Rose J.K."/>
            <person name="Zamir D."/>
            <person name="Carrari F."/>
            <person name="Giovannoni J.J."/>
            <person name="Weigel D."/>
            <person name="Usadel B."/>
            <person name="Fernie A.R."/>
        </authorList>
    </citation>
    <scope>NUCLEOTIDE SEQUENCE [LARGE SCALE GENOMIC DNA]</scope>
    <source>
        <strain evidence="3">cv. LA0716</strain>
    </source>
</reference>
<dbReference type="InterPro" id="IPR057458">
    <property type="entry name" value="GRDP_C2"/>
</dbReference>
<dbReference type="InterPro" id="IPR057518">
    <property type="entry name" value="GRDP_C"/>
</dbReference>
<evidence type="ECO:0000313" key="3">
    <source>
        <dbReference type="Proteomes" id="UP000694930"/>
    </source>
</evidence>
<gene>
    <name evidence="4" type="primary">LOC107010938</name>
</gene>
<evidence type="ECO:0000313" key="4">
    <source>
        <dbReference type="RefSeq" id="XP_015065682.1"/>
    </source>
</evidence>
<feature type="domain" description="GRDP C2" evidence="1">
    <location>
        <begin position="322"/>
        <end position="454"/>
    </location>
</feature>
<dbReference type="PANTHER" id="PTHR34365:SF4">
    <property type="entry name" value="GLYCINE-RICH DOMAIN-CONTAINING PROTEIN 1-LIKE"/>
    <property type="match status" value="1"/>
</dbReference>
<name>A0ABM1G3Z9_SOLPN</name>
<proteinExistence type="predicted"/>
<evidence type="ECO:0000259" key="2">
    <source>
        <dbReference type="Pfam" id="PF25335"/>
    </source>
</evidence>
<feature type="domain" description="GRPD C-terminal" evidence="2">
    <location>
        <begin position="492"/>
        <end position="625"/>
    </location>
</feature>
<dbReference type="RefSeq" id="XP_015065682.1">
    <property type="nucleotide sequence ID" value="XM_015210196.2"/>
</dbReference>
<accession>A0ABM1G3Z9</accession>